<organism evidence="1 2">
    <name type="scientific">Menidia menidia</name>
    <name type="common">Atlantic silverside</name>
    <dbReference type="NCBI Taxonomy" id="238744"/>
    <lineage>
        <taxon>Eukaryota</taxon>
        <taxon>Metazoa</taxon>
        <taxon>Chordata</taxon>
        <taxon>Craniata</taxon>
        <taxon>Vertebrata</taxon>
        <taxon>Euteleostomi</taxon>
        <taxon>Actinopterygii</taxon>
        <taxon>Neopterygii</taxon>
        <taxon>Teleostei</taxon>
        <taxon>Neoteleostei</taxon>
        <taxon>Acanthomorphata</taxon>
        <taxon>Ovalentaria</taxon>
        <taxon>Atherinomorphae</taxon>
        <taxon>Atheriniformes</taxon>
        <taxon>Atherinopsidae</taxon>
        <taxon>Menidiinae</taxon>
        <taxon>Menidia</taxon>
    </lineage>
</organism>
<name>A0A8S4BJ92_9TELE</name>
<dbReference type="Proteomes" id="UP000677803">
    <property type="component" value="Unassembled WGS sequence"/>
</dbReference>
<sequence>MASAESCQKMNVCGSQPGGISMRGKKLEHFLDLRSSSTNTRRTVNTAAVLLQHTCWTTVRLVLREACGFHILRQLASQAPFEKVLEKILKEQKAKAPPLILIQPQDSISTVTSGLDARHGAAEGNAPPSVASLCQSQTLPRIAVGTEMPGVRERSLHPAL</sequence>
<gene>
    <name evidence="1" type="ORF">MMEN_LOCUS14093</name>
</gene>
<reference evidence="1" key="1">
    <citation type="submission" date="2021-05" db="EMBL/GenBank/DDBJ databases">
        <authorList>
            <person name="Tigano A."/>
        </authorList>
    </citation>
    <scope>NUCLEOTIDE SEQUENCE</scope>
</reference>
<keyword evidence="2" id="KW-1185">Reference proteome</keyword>
<protein>
    <submittedName>
        <fullName evidence="1">(Atlantic silverside) hypothetical protein</fullName>
    </submittedName>
</protein>
<dbReference type="EMBL" id="CAJRST010017779">
    <property type="protein sequence ID" value="CAG5945788.1"/>
    <property type="molecule type" value="Genomic_DNA"/>
</dbReference>
<comment type="caution">
    <text evidence="1">The sequence shown here is derived from an EMBL/GenBank/DDBJ whole genome shotgun (WGS) entry which is preliminary data.</text>
</comment>
<dbReference type="AlphaFoldDB" id="A0A8S4BJ92"/>
<evidence type="ECO:0000313" key="1">
    <source>
        <dbReference type="EMBL" id="CAG5945788.1"/>
    </source>
</evidence>
<proteinExistence type="predicted"/>
<accession>A0A8S4BJ92</accession>
<evidence type="ECO:0000313" key="2">
    <source>
        <dbReference type="Proteomes" id="UP000677803"/>
    </source>
</evidence>